<dbReference type="Pfam" id="PF13561">
    <property type="entry name" value="adh_short_C2"/>
    <property type="match status" value="1"/>
</dbReference>
<protein>
    <submittedName>
        <fullName evidence="3">3-oxoacyl-ACP reductase</fullName>
    </submittedName>
</protein>
<evidence type="ECO:0000313" key="4">
    <source>
        <dbReference type="Proteomes" id="UP000611640"/>
    </source>
</evidence>
<dbReference type="Gene3D" id="3.40.50.720">
    <property type="entry name" value="NAD(P)-binding Rossmann-like Domain"/>
    <property type="match status" value="1"/>
</dbReference>
<dbReference type="PANTHER" id="PTHR43669">
    <property type="entry name" value="5-KETO-D-GLUCONATE 5-REDUCTASE"/>
    <property type="match status" value="1"/>
</dbReference>
<evidence type="ECO:0000313" key="3">
    <source>
        <dbReference type="EMBL" id="BCJ34094.1"/>
    </source>
</evidence>
<sequence>MRVQRRFDGKTVIVTGASSGIGTGIARRFADEGANVVLAARRRDRLDALASELGTDRTLAVATDVTRPDDVQAMADAAATRFGGLDVLVSNAGVGLGKQFEQTTLDDWRLVMDTDVDSCFLGARAALPHLKRSRGSIVQIASASGLGGDRMLSAYNAAKGAVVNFTRGLAFDLGEFGIRVNTVAPSLTIGPEHADDPRVAALVERFDRRRALPGYSTPADIAAAVAFLASDDARFVTGAILPVDGGITAGSGQPPLY</sequence>
<gene>
    <name evidence="3" type="ORF">Athai_15970</name>
</gene>
<keyword evidence="4" id="KW-1185">Reference proteome</keyword>
<reference evidence="3 4" key="1">
    <citation type="submission" date="2020-08" db="EMBL/GenBank/DDBJ databases">
        <title>Whole genome shotgun sequence of Actinocatenispora thailandica NBRC 105041.</title>
        <authorList>
            <person name="Komaki H."/>
            <person name="Tamura T."/>
        </authorList>
    </citation>
    <scope>NUCLEOTIDE SEQUENCE [LARGE SCALE GENOMIC DNA]</scope>
    <source>
        <strain evidence="3 4">NBRC 105041</strain>
    </source>
</reference>
<dbReference type="InterPro" id="IPR020904">
    <property type="entry name" value="Sc_DH/Rdtase_CS"/>
</dbReference>
<comment type="similarity">
    <text evidence="1">Belongs to the short-chain dehydrogenases/reductases (SDR) family.</text>
</comment>
<dbReference type="PRINTS" id="PR00080">
    <property type="entry name" value="SDRFAMILY"/>
</dbReference>
<evidence type="ECO:0000256" key="2">
    <source>
        <dbReference type="ARBA" id="ARBA00023002"/>
    </source>
</evidence>
<dbReference type="FunFam" id="3.40.50.720:FF:000084">
    <property type="entry name" value="Short-chain dehydrogenase reductase"/>
    <property type="match status" value="1"/>
</dbReference>
<name>A0A7R7DLV2_9ACTN</name>
<organism evidence="3 4">
    <name type="scientific">Actinocatenispora thailandica</name>
    <dbReference type="NCBI Taxonomy" id="227318"/>
    <lineage>
        <taxon>Bacteria</taxon>
        <taxon>Bacillati</taxon>
        <taxon>Actinomycetota</taxon>
        <taxon>Actinomycetes</taxon>
        <taxon>Micromonosporales</taxon>
        <taxon>Micromonosporaceae</taxon>
        <taxon>Actinocatenispora</taxon>
    </lineage>
</organism>
<dbReference type="Proteomes" id="UP000611640">
    <property type="component" value="Chromosome"/>
</dbReference>
<dbReference type="SUPFAM" id="SSF51735">
    <property type="entry name" value="NAD(P)-binding Rossmann-fold domains"/>
    <property type="match status" value="1"/>
</dbReference>
<dbReference type="CDD" id="cd05233">
    <property type="entry name" value="SDR_c"/>
    <property type="match status" value="1"/>
</dbReference>
<dbReference type="PROSITE" id="PS00061">
    <property type="entry name" value="ADH_SHORT"/>
    <property type="match status" value="1"/>
</dbReference>
<proteinExistence type="inferred from homology"/>
<dbReference type="AlphaFoldDB" id="A0A7R7DLV2"/>
<accession>A0A7R7DLV2</accession>
<dbReference type="InterPro" id="IPR036291">
    <property type="entry name" value="NAD(P)-bd_dom_sf"/>
</dbReference>
<dbReference type="PRINTS" id="PR00081">
    <property type="entry name" value="GDHRDH"/>
</dbReference>
<dbReference type="InterPro" id="IPR002347">
    <property type="entry name" value="SDR_fam"/>
</dbReference>
<dbReference type="EMBL" id="AP023355">
    <property type="protein sequence ID" value="BCJ34094.1"/>
    <property type="molecule type" value="Genomic_DNA"/>
</dbReference>
<dbReference type="PANTHER" id="PTHR43669:SF3">
    <property type="entry name" value="ALCOHOL DEHYDROGENASE, PUTATIVE (AFU_ORTHOLOGUE AFUA_3G03445)-RELATED"/>
    <property type="match status" value="1"/>
</dbReference>
<keyword evidence="2" id="KW-0560">Oxidoreductase</keyword>
<evidence type="ECO:0000256" key="1">
    <source>
        <dbReference type="ARBA" id="ARBA00006484"/>
    </source>
</evidence>
<dbReference type="GO" id="GO:0016491">
    <property type="term" value="F:oxidoreductase activity"/>
    <property type="evidence" value="ECO:0007669"/>
    <property type="project" value="UniProtKB-KW"/>
</dbReference>
<dbReference type="NCBIfam" id="NF005559">
    <property type="entry name" value="PRK07231.1"/>
    <property type="match status" value="1"/>
</dbReference>
<dbReference type="KEGG" id="atl:Athai_15970"/>